<proteinExistence type="inferred from homology"/>
<comment type="similarity">
    <text evidence="1">Belongs to the VPS72/YL1 family.</text>
</comment>
<reference evidence="5" key="2">
    <citation type="submission" date="2020-05" db="UniProtKB">
        <authorList>
            <consortium name="EnsemblMetazoa"/>
        </authorList>
    </citation>
    <scope>IDENTIFICATION</scope>
    <source>
        <strain evidence="5">FAR1</strain>
    </source>
</reference>
<feature type="region of interest" description="Disordered" evidence="3">
    <location>
        <begin position="232"/>
        <end position="262"/>
    </location>
</feature>
<protein>
    <recommendedName>
        <fullName evidence="2">Vacuolar protein sorting-associated protein 72 homolog</fullName>
    </recommendedName>
</protein>
<dbReference type="AlphaFoldDB" id="A0A182QR80"/>
<dbReference type="InterPro" id="IPR013272">
    <property type="entry name" value="Vps72/YL1_C"/>
</dbReference>
<name>A0A182QR80_9DIPT</name>
<evidence type="ECO:0000313" key="5">
    <source>
        <dbReference type="EnsemblMetazoa" id="AFAF015261-PA"/>
    </source>
</evidence>
<accession>A0A182QR80</accession>
<dbReference type="PANTHER" id="PTHR13275:SF4">
    <property type="entry name" value="VACUOLAR PROTEIN SORTING-ASSOCIATED PROTEIN 72 HOMOLOG"/>
    <property type="match status" value="1"/>
</dbReference>
<evidence type="ECO:0000256" key="3">
    <source>
        <dbReference type="SAM" id="MobiDB-lite"/>
    </source>
</evidence>
<evidence type="ECO:0000256" key="1">
    <source>
        <dbReference type="ARBA" id="ARBA00006832"/>
    </source>
</evidence>
<feature type="compositionally biased region" description="Acidic residues" evidence="3">
    <location>
        <begin position="38"/>
        <end position="73"/>
    </location>
</feature>
<feature type="region of interest" description="Disordered" evidence="3">
    <location>
        <begin position="30"/>
        <end position="121"/>
    </location>
</feature>
<keyword evidence="6" id="KW-1185">Reference proteome</keyword>
<feature type="compositionally biased region" description="Basic and acidic residues" evidence="3">
    <location>
        <begin position="103"/>
        <end position="115"/>
    </location>
</feature>
<dbReference type="EMBL" id="AXCN02000022">
    <property type="status" value="NOT_ANNOTATED_CDS"/>
    <property type="molecule type" value="Genomic_DNA"/>
</dbReference>
<evidence type="ECO:0000256" key="2">
    <source>
        <dbReference type="ARBA" id="ARBA00020000"/>
    </source>
</evidence>
<evidence type="ECO:0000259" key="4">
    <source>
        <dbReference type="SMART" id="SM00993"/>
    </source>
</evidence>
<dbReference type="SMART" id="SM00993">
    <property type="entry name" value="YL1_C"/>
    <property type="match status" value="1"/>
</dbReference>
<evidence type="ECO:0000313" key="6">
    <source>
        <dbReference type="Proteomes" id="UP000075886"/>
    </source>
</evidence>
<dbReference type="STRING" id="69004.A0A182QR80"/>
<reference evidence="6" key="1">
    <citation type="submission" date="2014-01" db="EMBL/GenBank/DDBJ databases">
        <title>The Genome Sequence of Anopheles farauti FAR1 (V2).</title>
        <authorList>
            <consortium name="The Broad Institute Genomics Platform"/>
            <person name="Neafsey D.E."/>
            <person name="Besansky N."/>
            <person name="Howell P."/>
            <person name="Walton C."/>
            <person name="Young S.K."/>
            <person name="Zeng Q."/>
            <person name="Gargeya S."/>
            <person name="Fitzgerald M."/>
            <person name="Haas B."/>
            <person name="Abouelleil A."/>
            <person name="Allen A.W."/>
            <person name="Alvarado L."/>
            <person name="Arachchi H.M."/>
            <person name="Berlin A.M."/>
            <person name="Chapman S.B."/>
            <person name="Gainer-Dewar J."/>
            <person name="Goldberg J."/>
            <person name="Griggs A."/>
            <person name="Gujja S."/>
            <person name="Hansen M."/>
            <person name="Howarth C."/>
            <person name="Imamovic A."/>
            <person name="Ireland A."/>
            <person name="Larimer J."/>
            <person name="McCowan C."/>
            <person name="Murphy C."/>
            <person name="Pearson M."/>
            <person name="Poon T.W."/>
            <person name="Priest M."/>
            <person name="Roberts A."/>
            <person name="Saif S."/>
            <person name="Shea T."/>
            <person name="Sisk P."/>
            <person name="Sykes S."/>
            <person name="Wortman J."/>
            <person name="Nusbaum C."/>
            <person name="Birren B."/>
        </authorList>
    </citation>
    <scope>NUCLEOTIDE SEQUENCE [LARGE SCALE GENOMIC DNA]</scope>
    <source>
        <strain evidence="6">FAR1</strain>
    </source>
</reference>
<dbReference type="InterPro" id="IPR046757">
    <property type="entry name" value="YL1_N"/>
</dbReference>
<dbReference type="VEuPathDB" id="VectorBase:AFAF015261"/>
<dbReference type="Pfam" id="PF05764">
    <property type="entry name" value="YL1"/>
    <property type="match status" value="1"/>
</dbReference>
<dbReference type="Pfam" id="PF08265">
    <property type="entry name" value="YL1_C"/>
    <property type="match status" value="1"/>
</dbReference>
<sequence length="412" mass="47440">MAATRERRSNAGRRMATLLNDEEEDEFYKTSYGGFSETADDGDYVQKNDDEEDIVDSDFSIDENDEPISDAEEEPAKTAKRRKLGTVTKAYREPIVPKKAAPKAREPKVKTERQSTLRKRAKFTVIDSGRKSFRKSTAAKTAATQSRLKQRFEAERKRTRVIRTEEYIPTQEELLEEAEITERENLKSLERFRRMELEKQKMRPTKRKFTGPTIRYFSTAMPIIEEVLDNNTDVDPLSISDPKDVDEPMDKGREKSAKRSKKKTTVLEVTGQYERTFITFENDIDNKVFDSYFPKPDGGRRHRQICAVTRLPARYYDPITQLPYRNVQAFKILREAYYQQLEERGNFENPAVARWLEWRKNIKEYRATALKKQQSCTNCSQKLPASVGASPVKSSNTANAPVIGGVGGNTIK</sequence>
<dbReference type="GO" id="GO:0005634">
    <property type="term" value="C:nucleus"/>
    <property type="evidence" value="ECO:0007669"/>
    <property type="project" value="TreeGrafter"/>
</dbReference>
<dbReference type="Proteomes" id="UP000075886">
    <property type="component" value="Unassembled WGS sequence"/>
</dbReference>
<feature type="compositionally biased region" description="Basic and acidic residues" evidence="3">
    <location>
        <begin position="241"/>
        <end position="257"/>
    </location>
</feature>
<dbReference type="EnsemblMetazoa" id="AFAF015261-RA">
    <property type="protein sequence ID" value="AFAF015261-PA"/>
    <property type="gene ID" value="AFAF015261"/>
</dbReference>
<organism evidence="5 6">
    <name type="scientific">Anopheles farauti</name>
    <dbReference type="NCBI Taxonomy" id="69004"/>
    <lineage>
        <taxon>Eukaryota</taxon>
        <taxon>Metazoa</taxon>
        <taxon>Ecdysozoa</taxon>
        <taxon>Arthropoda</taxon>
        <taxon>Hexapoda</taxon>
        <taxon>Insecta</taxon>
        <taxon>Pterygota</taxon>
        <taxon>Neoptera</taxon>
        <taxon>Endopterygota</taxon>
        <taxon>Diptera</taxon>
        <taxon>Nematocera</taxon>
        <taxon>Culicoidea</taxon>
        <taxon>Culicidae</taxon>
        <taxon>Anophelinae</taxon>
        <taxon>Anopheles</taxon>
    </lineage>
</organism>
<dbReference type="PANTHER" id="PTHR13275">
    <property type="entry name" value="YL-1 PROTEIN TRANSCRIPTION FACTOR-LIKE 1"/>
    <property type="match status" value="1"/>
</dbReference>
<feature type="domain" description="Vps72/YL1 C-terminal" evidence="4">
    <location>
        <begin position="304"/>
        <end position="333"/>
    </location>
</feature>